<dbReference type="Proteomes" id="UP000680067">
    <property type="component" value="Unassembled WGS sequence"/>
</dbReference>
<comment type="caution">
    <text evidence="1">The sequence shown here is derived from an EMBL/GenBank/DDBJ whole genome shotgun (WGS) entry which is preliminary data.</text>
</comment>
<dbReference type="AlphaFoldDB" id="A0A941DPM1"/>
<evidence type="ECO:0008006" key="3">
    <source>
        <dbReference type="Google" id="ProtNLM"/>
    </source>
</evidence>
<accession>A0A941DPM1</accession>
<dbReference type="RefSeq" id="WP_212689013.1">
    <property type="nucleotide sequence ID" value="NZ_JAGSPN010000014.1"/>
</dbReference>
<organism evidence="1 2">
    <name type="scientific">Undibacterium luofuense</name>
    <dbReference type="NCBI Taxonomy" id="2828733"/>
    <lineage>
        <taxon>Bacteria</taxon>
        <taxon>Pseudomonadati</taxon>
        <taxon>Pseudomonadota</taxon>
        <taxon>Betaproteobacteria</taxon>
        <taxon>Burkholderiales</taxon>
        <taxon>Oxalobacteraceae</taxon>
        <taxon>Undibacterium</taxon>
    </lineage>
</organism>
<protein>
    <recommendedName>
        <fullName evidence="3">DUF2486 family protein</fullName>
    </recommendedName>
</protein>
<name>A0A941DPM1_9BURK</name>
<proteinExistence type="predicted"/>
<reference evidence="1" key="1">
    <citation type="submission" date="2021-04" db="EMBL/GenBank/DDBJ databases">
        <title>novel species isolated from subtropical streams in China.</title>
        <authorList>
            <person name="Lu H."/>
        </authorList>
    </citation>
    <scope>NUCLEOTIDE SEQUENCE</scope>
    <source>
        <strain evidence="1">LFS511W</strain>
    </source>
</reference>
<sequence>MTTVNDANIPVLTEIIEAIEENSASVSAAVVPVSPVISDDIPVLDTPLMTDSTSTITDSPVTLSGAPELDWDAMELTVREAVLKQVLTRVDFVLEHRVRDGLADVLQTAVDKLADEIRIGLANSLNELVTRSVQQELLKIRSGKNGS</sequence>
<dbReference type="EMBL" id="JAGSPN010000014">
    <property type="protein sequence ID" value="MBR7783735.1"/>
    <property type="molecule type" value="Genomic_DNA"/>
</dbReference>
<gene>
    <name evidence="1" type="ORF">KDM89_16435</name>
</gene>
<evidence type="ECO:0000313" key="1">
    <source>
        <dbReference type="EMBL" id="MBR7783735.1"/>
    </source>
</evidence>
<evidence type="ECO:0000313" key="2">
    <source>
        <dbReference type="Proteomes" id="UP000680067"/>
    </source>
</evidence>
<keyword evidence="2" id="KW-1185">Reference proteome</keyword>